<accession>A0A1M3KWC5</accession>
<reference evidence="1 2" key="1">
    <citation type="submission" date="2016-09" db="EMBL/GenBank/DDBJ databases">
        <title>Genome-resolved meta-omics ties microbial dynamics to process performance in biotechnology for thiocyanate degradation.</title>
        <authorList>
            <person name="Kantor R.S."/>
            <person name="Huddy R.J."/>
            <person name="Iyer R."/>
            <person name="Thomas B.C."/>
            <person name="Brown C.T."/>
            <person name="Anantharaman K."/>
            <person name="Tringe S."/>
            <person name="Hettich R.L."/>
            <person name="Harrison S.T."/>
            <person name="Banfield J.F."/>
        </authorList>
    </citation>
    <scope>NUCLEOTIDE SEQUENCE [LARGE SCALE GENOMIC DNA]</scope>
    <source>
        <strain evidence="1">59-99</strain>
    </source>
</reference>
<dbReference type="Proteomes" id="UP000184233">
    <property type="component" value="Unassembled WGS sequence"/>
</dbReference>
<sequence length="508" mass="58538">MPSNASDSLHRLITSLHRTEKGYVKKYCSRHVLGDGNDYLRLFDAVDAMDEYDERRLKESLSDSPMVKRLPSVKNYLFQQILEAMRAYHAAKSAERQIVELLVDADFLWEKALYDLAYKRIVKAKDLAERHFEYAFWLKIISWEKNYWYLVRGMVQEENGRDVLSSEQERIAAHLLNTIAYESIGNMLQLQLHRLSSSNDPDARKWLDAFPDLEEIKDEAHATSPLARCNFHLMQYGYESLYHDDNEQAYVHARNLIDFIHATPGLATGHPNYLMVAQLAYLTTCVATKRYDEYLAHIDELWGDAGTTALTRNISVKKFYRALTVELRYAGVTGNMERILDRLPFILHQLNDLWDSIPAHYQATSTFTIAQLCRPVGRIREADAAMRLFSRVPEDVRVDIHAAVRIQQMQQAVERQDWDYLTNAVRTAKRFLKKSGFASRRTDIMLSYFSRVGQAPPKRRKALVQEALNALSNYPASTDIADVVETAGTEHWLRSLATAAQSKYQVSI</sequence>
<organism evidence="1 2">
    <name type="scientific">Candidatus Kapaibacterium thiocyanatum</name>
    <dbReference type="NCBI Taxonomy" id="1895771"/>
    <lineage>
        <taxon>Bacteria</taxon>
        <taxon>Pseudomonadati</taxon>
        <taxon>Candidatus Kapaibacteriota</taxon>
        <taxon>Candidatus Kapaibacteriia</taxon>
        <taxon>Candidatus Kapaibacteriales</taxon>
        <taxon>Candidatus Kapaibacteriaceae</taxon>
        <taxon>Candidatus Kapaibacterium</taxon>
    </lineage>
</organism>
<dbReference type="AlphaFoldDB" id="A0A1M3KWC5"/>
<evidence type="ECO:0000313" key="1">
    <source>
        <dbReference type="EMBL" id="OJX56675.1"/>
    </source>
</evidence>
<gene>
    <name evidence="1" type="ORF">BGO89_09030</name>
</gene>
<name>A0A1M3KWC5_9BACT</name>
<comment type="caution">
    <text evidence="1">The sequence shown here is derived from an EMBL/GenBank/DDBJ whole genome shotgun (WGS) entry which is preliminary data.</text>
</comment>
<dbReference type="EMBL" id="MKVH01000024">
    <property type="protein sequence ID" value="OJX56675.1"/>
    <property type="molecule type" value="Genomic_DNA"/>
</dbReference>
<evidence type="ECO:0000313" key="2">
    <source>
        <dbReference type="Proteomes" id="UP000184233"/>
    </source>
</evidence>
<proteinExistence type="predicted"/>
<protein>
    <submittedName>
        <fullName evidence="1">Uncharacterized protein</fullName>
    </submittedName>
</protein>
<dbReference type="STRING" id="1895771.BGO89_09030"/>